<name>A0AAW3HD77_9ENTR</name>
<reference evidence="1 2" key="1">
    <citation type="submission" date="2015-02" db="EMBL/GenBank/DDBJ databases">
        <authorList>
            <person name="Adams M."/>
            <person name="Sutton G."/>
            <person name="Nelson K."/>
            <person name="Bonomo R."/>
            <person name="McCorrison J."/>
            <person name="Sanka R."/>
            <person name="Brinkac L."/>
            <person name="Nierman W."/>
        </authorList>
    </citation>
    <scope>NUCLEOTIDE SEQUENCE [LARGE SCALE GENOMIC DNA]</scope>
    <source>
        <strain evidence="1 2">CIDEIMsCOL9</strain>
    </source>
</reference>
<dbReference type="RefSeq" id="WP_045890575.1">
    <property type="nucleotide sequence ID" value="NZ_CP043318.1"/>
</dbReference>
<sequence length="61" mass="7277">MLAPGEHYPDPYADKDYQGAYVIFPYEGKWLTQIFKNGKWIDLTDRRFETENQAFNYAHES</sequence>
<protein>
    <submittedName>
        <fullName evidence="1">Uncharacterized protein</fullName>
    </submittedName>
</protein>
<accession>A0AAW3HD77</accession>
<dbReference type="Proteomes" id="UP000033354">
    <property type="component" value="Unassembled WGS sequence"/>
</dbReference>
<dbReference type="EMBL" id="JZKT01000029">
    <property type="protein sequence ID" value="KJX33474.1"/>
    <property type="molecule type" value="Genomic_DNA"/>
</dbReference>
<comment type="caution">
    <text evidence="1">The sequence shown here is derived from an EMBL/GenBank/DDBJ whole genome shotgun (WGS) entry which is preliminary data.</text>
</comment>
<evidence type="ECO:0000313" key="1">
    <source>
        <dbReference type="EMBL" id="KJX33474.1"/>
    </source>
</evidence>
<evidence type="ECO:0000313" key="2">
    <source>
        <dbReference type="Proteomes" id="UP000033354"/>
    </source>
</evidence>
<keyword evidence="2" id="KW-1185">Reference proteome</keyword>
<proteinExistence type="predicted"/>
<dbReference type="GeneID" id="63143719"/>
<gene>
    <name evidence="1" type="ORF">SG71_18765</name>
</gene>
<organism evidence="1 2">
    <name type="scientific">Enterobacter chengduensis</name>
    <dbReference type="NCBI Taxonomy" id="2494701"/>
    <lineage>
        <taxon>Bacteria</taxon>
        <taxon>Pseudomonadati</taxon>
        <taxon>Pseudomonadota</taxon>
        <taxon>Gammaproteobacteria</taxon>
        <taxon>Enterobacterales</taxon>
        <taxon>Enterobacteriaceae</taxon>
        <taxon>Enterobacter</taxon>
        <taxon>Enterobacter cloacae complex</taxon>
    </lineage>
</organism>
<dbReference type="AlphaFoldDB" id="A0AAW3HD77"/>